<feature type="binding site" evidence="7">
    <location>
        <position position="38"/>
    </location>
    <ligand>
        <name>substrate</name>
    </ligand>
</feature>
<comment type="pathway">
    <text evidence="7">Metabolic intermediate biosynthesis; chorismate biosynthesis; chorismate from D-erythrose 4-phosphate and phosphoenolpyruvate: step 5/7.</text>
</comment>
<reference evidence="8 9" key="1">
    <citation type="submission" date="2018-01" db="EMBL/GenBank/DDBJ databases">
        <authorList>
            <person name="Yu X.-D."/>
        </authorList>
    </citation>
    <scope>NUCLEOTIDE SEQUENCE [LARGE SCALE GENOMIC DNA]</scope>
    <source>
        <strain evidence="8 9">ZX-21</strain>
    </source>
</reference>
<evidence type="ECO:0000256" key="3">
    <source>
        <dbReference type="ARBA" id="ARBA00022741"/>
    </source>
</evidence>
<sequence length="173" mass="18515">MSENAPSSVVLIGMPGAGKSTIGQALAIARGQDFVDTDRLIEQREGKSLQAILDMHGYQALRKIEADVLQSSDFSNKVVATGGSAVYSAAAMTHIGQFGPCVFIDIPLAEIIRRVSNFSERGIAGPPGQDLQGVYTERLPLYRRYADISVDGSDLDEAGLLARVVASLVEYNK</sequence>
<name>A0A2S4HBM6_9GAMM</name>
<evidence type="ECO:0000256" key="6">
    <source>
        <dbReference type="ARBA" id="ARBA00023141"/>
    </source>
</evidence>
<protein>
    <recommendedName>
        <fullName evidence="7">Shikimate kinase</fullName>
        <shortName evidence="7">SK</shortName>
        <ecNumber evidence="7">2.7.1.71</ecNumber>
    </recommendedName>
</protein>
<feature type="binding site" evidence="7">
    <location>
        <position position="20"/>
    </location>
    <ligand>
        <name>Mg(2+)</name>
        <dbReference type="ChEBI" id="CHEBI:18420"/>
    </ligand>
</feature>
<keyword evidence="2 7" id="KW-0808">Transferase</keyword>
<comment type="subunit">
    <text evidence="7">Monomer.</text>
</comment>
<dbReference type="GO" id="GO:0009073">
    <property type="term" value="P:aromatic amino acid family biosynthetic process"/>
    <property type="evidence" value="ECO:0007669"/>
    <property type="project" value="UniProtKB-KW"/>
</dbReference>
<keyword evidence="6 7" id="KW-0057">Aromatic amino acid biosynthesis</keyword>
<evidence type="ECO:0000313" key="8">
    <source>
        <dbReference type="EMBL" id="POP51406.1"/>
    </source>
</evidence>
<dbReference type="EMBL" id="PQGG01000040">
    <property type="protein sequence ID" value="POP51406.1"/>
    <property type="molecule type" value="Genomic_DNA"/>
</dbReference>
<comment type="subcellular location">
    <subcellularLocation>
        <location evidence="7">Cytoplasm</location>
    </subcellularLocation>
</comment>
<dbReference type="EC" id="2.7.1.71" evidence="7"/>
<dbReference type="Proteomes" id="UP000237222">
    <property type="component" value="Unassembled WGS sequence"/>
</dbReference>
<comment type="caution">
    <text evidence="8">The sequence shown here is derived from an EMBL/GenBank/DDBJ whole genome shotgun (WGS) entry which is preliminary data.</text>
</comment>
<keyword evidence="7" id="KW-0963">Cytoplasm</keyword>
<keyword evidence="3 7" id="KW-0547">Nucleotide-binding</keyword>
<dbReference type="AlphaFoldDB" id="A0A2S4HBM6"/>
<feature type="binding site" evidence="7">
    <location>
        <position position="121"/>
    </location>
    <ligand>
        <name>ATP</name>
        <dbReference type="ChEBI" id="CHEBI:30616"/>
    </ligand>
</feature>
<comment type="function">
    <text evidence="7">Catalyzes the specific phosphorylation of the 3-hydroxyl group of shikimic acid using ATP as a cosubstrate.</text>
</comment>
<evidence type="ECO:0000256" key="7">
    <source>
        <dbReference type="HAMAP-Rule" id="MF_00109"/>
    </source>
</evidence>
<accession>A0A2S4HBM6</accession>
<dbReference type="GO" id="GO:0008652">
    <property type="term" value="P:amino acid biosynthetic process"/>
    <property type="evidence" value="ECO:0007669"/>
    <property type="project" value="UniProtKB-KW"/>
</dbReference>
<feature type="binding site" evidence="7">
    <location>
        <position position="62"/>
    </location>
    <ligand>
        <name>substrate</name>
    </ligand>
</feature>
<feature type="binding site" evidence="7">
    <location>
        <position position="138"/>
    </location>
    <ligand>
        <name>substrate</name>
    </ligand>
</feature>
<comment type="similarity">
    <text evidence="7">Belongs to the shikimate kinase family.</text>
</comment>
<dbReference type="SUPFAM" id="SSF52540">
    <property type="entry name" value="P-loop containing nucleoside triphosphate hydrolases"/>
    <property type="match status" value="1"/>
</dbReference>
<evidence type="ECO:0000256" key="2">
    <source>
        <dbReference type="ARBA" id="ARBA00022679"/>
    </source>
</evidence>
<dbReference type="RefSeq" id="WP_103685742.1">
    <property type="nucleotide sequence ID" value="NZ_PQGG01000040.1"/>
</dbReference>
<dbReference type="GO" id="GO:0004765">
    <property type="term" value="F:shikimate kinase activity"/>
    <property type="evidence" value="ECO:0007669"/>
    <property type="project" value="UniProtKB-UniRule"/>
</dbReference>
<dbReference type="Gene3D" id="3.40.50.300">
    <property type="entry name" value="P-loop containing nucleotide triphosphate hydrolases"/>
    <property type="match status" value="1"/>
</dbReference>
<dbReference type="UniPathway" id="UPA00053">
    <property type="reaction ID" value="UER00088"/>
</dbReference>
<feature type="binding site" evidence="7">
    <location>
        <begin position="16"/>
        <end position="21"/>
    </location>
    <ligand>
        <name>ATP</name>
        <dbReference type="ChEBI" id="CHEBI:30616"/>
    </ligand>
</feature>
<dbReference type="GO" id="GO:0005524">
    <property type="term" value="F:ATP binding"/>
    <property type="evidence" value="ECO:0007669"/>
    <property type="project" value="UniProtKB-UniRule"/>
</dbReference>
<dbReference type="InterPro" id="IPR031322">
    <property type="entry name" value="Shikimate/glucono_kinase"/>
</dbReference>
<dbReference type="Pfam" id="PF01202">
    <property type="entry name" value="SKI"/>
    <property type="match status" value="1"/>
</dbReference>
<comment type="catalytic activity">
    <reaction evidence="7">
        <text>shikimate + ATP = 3-phosphoshikimate + ADP + H(+)</text>
        <dbReference type="Rhea" id="RHEA:13121"/>
        <dbReference type="ChEBI" id="CHEBI:15378"/>
        <dbReference type="ChEBI" id="CHEBI:30616"/>
        <dbReference type="ChEBI" id="CHEBI:36208"/>
        <dbReference type="ChEBI" id="CHEBI:145989"/>
        <dbReference type="ChEBI" id="CHEBI:456216"/>
        <dbReference type="EC" id="2.7.1.71"/>
    </reaction>
</comment>
<keyword evidence="4 7" id="KW-0418">Kinase</keyword>
<gene>
    <name evidence="7" type="primary">aroK</name>
    <name evidence="8" type="ORF">C0068_17370</name>
</gene>
<keyword evidence="7" id="KW-0479">Metal-binding</keyword>
<dbReference type="OrthoDB" id="9800332at2"/>
<keyword evidence="5 7" id="KW-0067">ATP-binding</keyword>
<feature type="binding site" evidence="7">
    <location>
        <position position="83"/>
    </location>
    <ligand>
        <name>substrate</name>
    </ligand>
</feature>
<keyword evidence="1 7" id="KW-0028">Amino-acid biosynthesis</keyword>
<proteinExistence type="inferred from homology"/>
<comment type="caution">
    <text evidence="7">Lacks conserved residue(s) required for the propagation of feature annotation.</text>
</comment>
<evidence type="ECO:0000313" key="9">
    <source>
        <dbReference type="Proteomes" id="UP000237222"/>
    </source>
</evidence>
<dbReference type="GO" id="GO:0000287">
    <property type="term" value="F:magnesium ion binding"/>
    <property type="evidence" value="ECO:0007669"/>
    <property type="project" value="UniProtKB-UniRule"/>
</dbReference>
<evidence type="ECO:0000256" key="4">
    <source>
        <dbReference type="ARBA" id="ARBA00022777"/>
    </source>
</evidence>
<dbReference type="CDD" id="cd00464">
    <property type="entry name" value="SK"/>
    <property type="match status" value="1"/>
</dbReference>
<keyword evidence="7" id="KW-0460">Magnesium</keyword>
<dbReference type="PANTHER" id="PTHR21087:SF16">
    <property type="entry name" value="SHIKIMATE KINASE 1, CHLOROPLASTIC"/>
    <property type="match status" value="1"/>
</dbReference>
<dbReference type="HAMAP" id="MF_00109">
    <property type="entry name" value="Shikimate_kinase"/>
    <property type="match status" value="1"/>
</dbReference>
<dbReference type="InterPro" id="IPR027417">
    <property type="entry name" value="P-loop_NTPase"/>
</dbReference>
<dbReference type="PRINTS" id="PR01100">
    <property type="entry name" value="SHIKIMTKNASE"/>
</dbReference>
<organism evidence="8 9">
    <name type="scientific">Zhongshania marina</name>
    <dbReference type="NCBI Taxonomy" id="2304603"/>
    <lineage>
        <taxon>Bacteria</taxon>
        <taxon>Pseudomonadati</taxon>
        <taxon>Pseudomonadota</taxon>
        <taxon>Gammaproteobacteria</taxon>
        <taxon>Cellvibrionales</taxon>
        <taxon>Spongiibacteraceae</taxon>
        <taxon>Zhongshania</taxon>
    </lineage>
</organism>
<comment type="cofactor">
    <cofactor evidence="7">
        <name>Mg(2+)</name>
        <dbReference type="ChEBI" id="CHEBI:18420"/>
    </cofactor>
    <text evidence="7">Binds 1 Mg(2+) ion per subunit.</text>
</comment>
<dbReference type="GO" id="GO:0009423">
    <property type="term" value="P:chorismate biosynthetic process"/>
    <property type="evidence" value="ECO:0007669"/>
    <property type="project" value="UniProtKB-UniRule"/>
</dbReference>
<dbReference type="GO" id="GO:0005829">
    <property type="term" value="C:cytosol"/>
    <property type="evidence" value="ECO:0007669"/>
    <property type="project" value="TreeGrafter"/>
</dbReference>
<dbReference type="PANTHER" id="PTHR21087">
    <property type="entry name" value="SHIKIMATE KINASE"/>
    <property type="match status" value="1"/>
</dbReference>
<dbReference type="InterPro" id="IPR000623">
    <property type="entry name" value="Shikimate_kinase/TSH1"/>
</dbReference>
<evidence type="ECO:0000256" key="5">
    <source>
        <dbReference type="ARBA" id="ARBA00022840"/>
    </source>
</evidence>
<evidence type="ECO:0000256" key="1">
    <source>
        <dbReference type="ARBA" id="ARBA00022605"/>
    </source>
</evidence>